<evidence type="ECO:0000259" key="4">
    <source>
        <dbReference type="PROSITE" id="PS50081"/>
    </source>
</evidence>
<dbReference type="Pfam" id="PF00130">
    <property type="entry name" value="C1_1"/>
    <property type="match status" value="1"/>
</dbReference>
<proteinExistence type="predicted"/>
<feature type="region of interest" description="Disordered" evidence="3">
    <location>
        <begin position="104"/>
        <end position="140"/>
    </location>
</feature>
<dbReference type="OrthoDB" id="28045at2759"/>
<dbReference type="GO" id="GO:0046872">
    <property type="term" value="F:metal ion binding"/>
    <property type="evidence" value="ECO:0007669"/>
    <property type="project" value="UniProtKB-KW"/>
</dbReference>
<protein>
    <recommendedName>
        <fullName evidence="4">Phorbol-ester/DAG-type domain-containing protein</fullName>
    </recommendedName>
</protein>
<evidence type="ECO:0000256" key="3">
    <source>
        <dbReference type="SAM" id="MobiDB-lite"/>
    </source>
</evidence>
<reference evidence="5" key="1">
    <citation type="submission" date="2021-01" db="EMBL/GenBank/DDBJ databases">
        <authorList>
            <person name="Li R."/>
            <person name="Bekaert M."/>
        </authorList>
    </citation>
    <scope>NUCLEOTIDE SEQUENCE</scope>
    <source>
        <strain evidence="5">Farmed</strain>
    </source>
</reference>
<dbReference type="PROSITE" id="PS50081">
    <property type="entry name" value="ZF_DAG_PE_2"/>
    <property type="match status" value="1"/>
</dbReference>
<name>A0A812D7X7_ACAPH</name>
<dbReference type="Gene3D" id="3.30.60.20">
    <property type="match status" value="1"/>
</dbReference>
<comment type="caution">
    <text evidence="5">The sequence shown here is derived from an EMBL/GenBank/DDBJ whole genome shotgun (WGS) entry which is preliminary data.</text>
</comment>
<dbReference type="PANTHER" id="PTHR13944">
    <property type="entry name" value="AGAP007712-PA"/>
    <property type="match status" value="1"/>
</dbReference>
<keyword evidence="2" id="KW-0862">Zinc</keyword>
<dbReference type="InterPro" id="IPR046349">
    <property type="entry name" value="C1-like_sf"/>
</dbReference>
<dbReference type="InterPro" id="IPR051632">
    <property type="entry name" value="Rho_GEF"/>
</dbReference>
<organism evidence="5 6">
    <name type="scientific">Acanthosepion pharaonis</name>
    <name type="common">Pharaoh cuttlefish</name>
    <name type="synonym">Sepia pharaonis</name>
    <dbReference type="NCBI Taxonomy" id="158019"/>
    <lineage>
        <taxon>Eukaryota</taxon>
        <taxon>Metazoa</taxon>
        <taxon>Spiralia</taxon>
        <taxon>Lophotrochozoa</taxon>
        <taxon>Mollusca</taxon>
        <taxon>Cephalopoda</taxon>
        <taxon>Coleoidea</taxon>
        <taxon>Decapodiformes</taxon>
        <taxon>Sepiida</taxon>
        <taxon>Sepiina</taxon>
        <taxon>Sepiidae</taxon>
        <taxon>Acanthosepion</taxon>
    </lineage>
</organism>
<dbReference type="SMART" id="SM00109">
    <property type="entry name" value="C1"/>
    <property type="match status" value="1"/>
</dbReference>
<dbReference type="InterPro" id="IPR002219">
    <property type="entry name" value="PKC_DAG/PE"/>
</dbReference>
<dbReference type="AlphaFoldDB" id="A0A812D7X7"/>
<evidence type="ECO:0000313" key="5">
    <source>
        <dbReference type="EMBL" id="CAE1295640.1"/>
    </source>
</evidence>
<evidence type="ECO:0000313" key="6">
    <source>
        <dbReference type="Proteomes" id="UP000597762"/>
    </source>
</evidence>
<gene>
    <name evidence="5" type="ORF">SPHA_51018</name>
</gene>
<dbReference type="Proteomes" id="UP000597762">
    <property type="component" value="Unassembled WGS sequence"/>
</dbReference>
<keyword evidence="1" id="KW-0479">Metal-binding</keyword>
<dbReference type="CDD" id="cd20815">
    <property type="entry name" value="C1_p190RhoGEF-like"/>
    <property type="match status" value="1"/>
</dbReference>
<dbReference type="EMBL" id="CAHIKZ030003054">
    <property type="protein sequence ID" value="CAE1295640.1"/>
    <property type="molecule type" value="Genomic_DNA"/>
</dbReference>
<dbReference type="GO" id="GO:0035023">
    <property type="term" value="P:regulation of Rho protein signal transduction"/>
    <property type="evidence" value="ECO:0007669"/>
    <property type="project" value="TreeGrafter"/>
</dbReference>
<dbReference type="PANTHER" id="PTHR13944:SF21">
    <property type="entry name" value="CYSTS, ISOFORM C"/>
    <property type="match status" value="1"/>
</dbReference>
<evidence type="ECO:0000256" key="1">
    <source>
        <dbReference type="ARBA" id="ARBA00022723"/>
    </source>
</evidence>
<evidence type="ECO:0000256" key="2">
    <source>
        <dbReference type="ARBA" id="ARBA00022833"/>
    </source>
</evidence>
<dbReference type="SUPFAM" id="SSF57889">
    <property type="entry name" value="Cysteine-rich domain"/>
    <property type="match status" value="1"/>
</dbReference>
<sequence length="140" mass="15414">MFCCCSGRHLVKDGKEKENKHKNTHQFVSLSISNTALCHVCNKSMANKSAVQCENCLVNVHESSCKEQVGPCAKLFKAKVGEFQACSQEGTSHGQLREKQFASLPAPTSKALDAMKRSSSVPVRPQSAIPMYHQRHSLPK</sequence>
<accession>A0A812D7X7</accession>
<feature type="domain" description="Phorbol-ester/DAG-type" evidence="4">
    <location>
        <begin position="24"/>
        <end position="72"/>
    </location>
</feature>
<keyword evidence="6" id="KW-1185">Reference proteome</keyword>